<keyword evidence="8" id="KW-1185">Reference proteome</keyword>
<keyword evidence="6" id="KW-1133">Transmembrane helix</keyword>
<dbReference type="PANTHER" id="PTHR12400:SF108">
    <property type="entry name" value="KINASE"/>
    <property type="match status" value="1"/>
</dbReference>
<dbReference type="InterPro" id="IPR005522">
    <property type="entry name" value="IPK"/>
</dbReference>
<evidence type="ECO:0000313" key="7">
    <source>
        <dbReference type="EMBL" id="KAJ1930438.1"/>
    </source>
</evidence>
<keyword evidence="3 4" id="KW-0418">Kinase</keyword>
<evidence type="ECO:0000256" key="1">
    <source>
        <dbReference type="ARBA" id="ARBA00007374"/>
    </source>
</evidence>
<dbReference type="InterPro" id="IPR038286">
    <property type="entry name" value="IPK_sf"/>
</dbReference>
<sequence>MTPSLPSKPAFVAFLTPWMGHLAWQGVSTNTPSLTPATAILCLFYTAVLALFFYVVPEILEPGGLPWTEARAGSPVGTVPSEQVAGHSDSISISESNALEKHTYRKEAQFYRSLDELDDHHPLRPFVPELYGIEEHCKAPKSTWSFTKQWYIRHVRPDREKKFLITIENLTQPFNQASVMDIKLGAKLYEETASPLKKLRMTVLAHVTTTHTLGVALSGMRVYDAKRHADNHQHGGDGFARYSKGYGRGLTPETIGEAFRNFFPVDFPIRYQRHVIRGFLERLTQLHGILNSSDGEVRIVGSSLLFIYEGDLHVWSTWDAQCQSLEATRQKLTEEIPPTALDATHRHLSAPIPDAERPTFTVVAAGAPVDAEIERGGRLAKRDSGVLAPSLTASAPMPSTASALPSPPLSSLAAADSPAPPRTPPVLSPLAMAPPASLRASITSWSSTSSSSSSSDSDETDMSPSDPFTAPWVTTTATLSSPPASPEAAGFLHPSSAASPSLAVGGGGGWAARPHGGSSHDHLTDRDLFDVRLIDFAHAKWAPGAGPDTNLLAAVDRSAQLWRQYLATLDGK</sequence>
<dbReference type="GO" id="GO:0046854">
    <property type="term" value="P:phosphatidylinositol phosphate biosynthetic process"/>
    <property type="evidence" value="ECO:0007669"/>
    <property type="project" value="TreeGrafter"/>
</dbReference>
<dbReference type="GO" id="GO:0032958">
    <property type="term" value="P:inositol phosphate biosynthetic process"/>
    <property type="evidence" value="ECO:0007669"/>
    <property type="project" value="InterPro"/>
</dbReference>
<keyword evidence="6" id="KW-0472">Membrane</keyword>
<dbReference type="Pfam" id="PF03770">
    <property type="entry name" value="IPK"/>
    <property type="match status" value="1"/>
</dbReference>
<evidence type="ECO:0000256" key="6">
    <source>
        <dbReference type="SAM" id="Phobius"/>
    </source>
</evidence>
<evidence type="ECO:0000256" key="2">
    <source>
        <dbReference type="ARBA" id="ARBA00022679"/>
    </source>
</evidence>
<name>A0A9W8AIS3_9FUNG</name>
<feature type="transmembrane region" description="Helical" evidence="6">
    <location>
        <begin position="35"/>
        <end position="56"/>
    </location>
</feature>
<keyword evidence="2 4" id="KW-0808">Transferase</keyword>
<gene>
    <name evidence="7" type="ORF">IWQ60_000304</name>
</gene>
<dbReference type="Gene3D" id="3.30.470.160">
    <property type="entry name" value="Inositol polyphosphate kinase"/>
    <property type="match status" value="1"/>
</dbReference>
<evidence type="ECO:0000313" key="8">
    <source>
        <dbReference type="Proteomes" id="UP001150569"/>
    </source>
</evidence>
<evidence type="ECO:0000256" key="5">
    <source>
        <dbReference type="SAM" id="MobiDB-lite"/>
    </source>
</evidence>
<proteinExistence type="inferred from homology"/>
<feature type="compositionally biased region" description="Low complexity" evidence="5">
    <location>
        <begin position="390"/>
        <end position="417"/>
    </location>
</feature>
<comment type="similarity">
    <text evidence="1 4">Belongs to the inositol phosphokinase (IPK) family.</text>
</comment>
<dbReference type="GO" id="GO:0005737">
    <property type="term" value="C:cytoplasm"/>
    <property type="evidence" value="ECO:0007669"/>
    <property type="project" value="TreeGrafter"/>
</dbReference>
<dbReference type="GO" id="GO:0008440">
    <property type="term" value="F:inositol-1,4,5-trisphosphate 3-kinase activity"/>
    <property type="evidence" value="ECO:0007669"/>
    <property type="project" value="TreeGrafter"/>
</dbReference>
<dbReference type="GO" id="GO:0005634">
    <property type="term" value="C:nucleus"/>
    <property type="evidence" value="ECO:0007669"/>
    <property type="project" value="TreeGrafter"/>
</dbReference>
<dbReference type="GO" id="GO:0000824">
    <property type="term" value="F:inositol-1,4,5,6-tetrakisphosphate 3-kinase activity"/>
    <property type="evidence" value="ECO:0007669"/>
    <property type="project" value="TreeGrafter"/>
</dbReference>
<dbReference type="Proteomes" id="UP001150569">
    <property type="component" value="Unassembled WGS sequence"/>
</dbReference>
<feature type="compositionally biased region" description="Pro residues" evidence="5">
    <location>
        <begin position="418"/>
        <end position="427"/>
    </location>
</feature>
<reference evidence="7" key="1">
    <citation type="submission" date="2022-07" db="EMBL/GenBank/DDBJ databases">
        <title>Phylogenomic reconstructions and comparative analyses of Kickxellomycotina fungi.</title>
        <authorList>
            <person name="Reynolds N.K."/>
            <person name="Stajich J.E."/>
            <person name="Barry K."/>
            <person name="Grigoriev I.V."/>
            <person name="Crous P."/>
            <person name="Smith M.E."/>
        </authorList>
    </citation>
    <scope>NUCLEOTIDE SEQUENCE</scope>
    <source>
        <strain evidence="7">RSA 861</strain>
    </source>
</reference>
<dbReference type="SUPFAM" id="SSF56104">
    <property type="entry name" value="SAICAR synthase-like"/>
    <property type="match status" value="1"/>
</dbReference>
<evidence type="ECO:0000256" key="4">
    <source>
        <dbReference type="RuleBase" id="RU363090"/>
    </source>
</evidence>
<keyword evidence="6" id="KW-0812">Transmembrane</keyword>
<accession>A0A9W8AIS3</accession>
<dbReference type="OrthoDB" id="338650at2759"/>
<feature type="region of interest" description="Disordered" evidence="5">
    <location>
        <begin position="390"/>
        <end position="522"/>
    </location>
</feature>
<dbReference type="EC" id="2.7.-.-" evidence="4"/>
<dbReference type="AlphaFoldDB" id="A0A9W8AIS3"/>
<dbReference type="EMBL" id="JANBPT010000007">
    <property type="protein sequence ID" value="KAJ1930438.1"/>
    <property type="molecule type" value="Genomic_DNA"/>
</dbReference>
<evidence type="ECO:0000256" key="3">
    <source>
        <dbReference type="ARBA" id="ARBA00022777"/>
    </source>
</evidence>
<feature type="compositionally biased region" description="Low complexity" evidence="5">
    <location>
        <begin position="474"/>
        <end position="503"/>
    </location>
</feature>
<comment type="caution">
    <text evidence="7">The sequence shown here is derived from an EMBL/GenBank/DDBJ whole genome shotgun (WGS) entry which is preliminary data.</text>
</comment>
<dbReference type="PANTHER" id="PTHR12400">
    <property type="entry name" value="INOSITOL POLYPHOSPHATE KINASE"/>
    <property type="match status" value="1"/>
</dbReference>
<organism evidence="7 8">
    <name type="scientific">Tieghemiomyces parasiticus</name>
    <dbReference type="NCBI Taxonomy" id="78921"/>
    <lineage>
        <taxon>Eukaryota</taxon>
        <taxon>Fungi</taxon>
        <taxon>Fungi incertae sedis</taxon>
        <taxon>Zoopagomycota</taxon>
        <taxon>Kickxellomycotina</taxon>
        <taxon>Dimargaritomycetes</taxon>
        <taxon>Dimargaritales</taxon>
        <taxon>Dimargaritaceae</taxon>
        <taxon>Tieghemiomyces</taxon>
    </lineage>
</organism>
<feature type="compositionally biased region" description="Low complexity" evidence="5">
    <location>
        <begin position="441"/>
        <end position="455"/>
    </location>
</feature>
<protein>
    <recommendedName>
        <fullName evidence="4">Kinase</fullName>
        <ecNumber evidence="4">2.7.-.-</ecNumber>
    </recommendedName>
</protein>